<sequence>MRKKIAFVVLMLSLVLQLLPPIGATTAVAAAGNFIFPEESYDIAAPRTTSDERVTLKGTINGVNPQSISYSIYQMVNNEVGEKRENLTNNITASGFNIEVFNLQLFPGLNKITFTGTQGGSQVTSSIYINYHNGPLFYNLEAHLDGERFPMKETGVTVVNSAPSRGRSAADISILGNAPNATQVTIVVNGNSRTFPVNKTSNYSFVASPINLKKGKNLVTLKVSNNNQVIETTREIAFYNGEVIFYDVNIVDNSVSTNQGALDYSSDFMSTSETVKFTGKVIVPNKRYNDDADPELEPHPNPATDKLPIDFIIKQGATTLSTGMEESLLPSPTPPITNDFFEYEFVIPAQALTFNNNYTIELKTINEEKSNRTPPAPVDIIKEGATYNFKIMDKDAPYIHEINYLPGYKTGDAPADYDGVEGIPVDGKNLYSQPFALEVLIGNPGTNTTIDIPSLVIKDAAGSLAAAGSYSKVELLGGLGTASRDINGESIEFKRVLIELTAPFEGTQSIDFKLFPSSLGVVDKSVKITMLVGIYANYDAVYDNMKIDIDTTVGSHMEDLIGNGTSTGTLKKFKGRIENVKIIDDIRYAPTGTAGGAQTIFFYINNTPIKLKETSTTKKNEFQIDEDSTNLENAAKALMPGENIIKLMYQGSKASYVKTVKLYLVPTNLPVIPVEGSAGVFPYNADNVNPLPNDPDFPLVGSIYTTKKSEMKVFGTFDFIDLGDSEPADTPTTITQSAAVVQAKLTSLAGNREKYILRIEGTNLTTPIEWDLKHELQVYDSSKPTVAAIAVNRLVDIGADGPVPGITVSYDLATQSFSFTLNKQTLNDNGSPSVYNFYVYNSGLVGPRASYRLEVDPIALPYDLVRPLLPKKAIVNKNFVEVIINAPSADTVVVNKVNAEKIKFDADNDNVIDYQHAFRAVVEGLKAGDNKITFTIKNKNETTSDSFVIKYSPTNIPGAQFLQEMKNSSKVFDGALSLTFPKGTTLIRRDFNLPEEYKNQVFTGHKLLFAIANPEDGVVDRHEFETLPINFDRILQNFGYRFKNSYPTRFTKASPVYWVDAGMADDLQTSGVYDPQTSGVDPYQFPNATGTFGTKLPTYDERPDSRELILSKEGKMTLTFDPSMREGIGTIITTYRYDVKNKYWENVGGVVDAKKNTITVPFNQFGYYVVGKMVNSFSDVTSHPYARNYMEAIYAKGIMNSAGTDEFGANIFISRGEFARMLVKALELPLNYELSKPHFDDVSPTINPDALWDYRYVETAARQGIIRGTQPRTFEPTNNLTRAEAAVILSRGLELKLDTDATKIDKALQKQFKDYGDINFYARAAVSAIAKKGYIQGAPVDVSDPKKGYVFEAQANLLRSDAAIIIGKMLADLKKLPKLN</sequence>
<feature type="chain" id="PRO_5047519563" description="SLH domain-containing protein" evidence="1">
    <location>
        <begin position="30"/>
        <end position="1380"/>
    </location>
</feature>
<organism evidence="3 4">
    <name type="scientific">Paenibacillus plantiphilus</name>
    <dbReference type="NCBI Taxonomy" id="2905650"/>
    <lineage>
        <taxon>Bacteria</taxon>
        <taxon>Bacillati</taxon>
        <taxon>Bacillota</taxon>
        <taxon>Bacilli</taxon>
        <taxon>Bacillales</taxon>
        <taxon>Paenibacillaceae</taxon>
        <taxon>Paenibacillus</taxon>
    </lineage>
</organism>
<evidence type="ECO:0000259" key="2">
    <source>
        <dbReference type="PROSITE" id="PS51272"/>
    </source>
</evidence>
<dbReference type="InterPro" id="IPR001119">
    <property type="entry name" value="SLH_dom"/>
</dbReference>
<protein>
    <recommendedName>
        <fullName evidence="2">SLH domain-containing protein</fullName>
    </recommendedName>
</protein>
<feature type="domain" description="SLH" evidence="2">
    <location>
        <begin position="1309"/>
        <end position="1380"/>
    </location>
</feature>
<proteinExistence type="predicted"/>
<dbReference type="Proteomes" id="UP000838686">
    <property type="component" value="Unassembled WGS sequence"/>
</dbReference>
<feature type="domain" description="SLH" evidence="2">
    <location>
        <begin position="1240"/>
        <end position="1303"/>
    </location>
</feature>
<comment type="caution">
    <text evidence="3">The sequence shown here is derived from an EMBL/GenBank/DDBJ whole genome shotgun (WGS) entry which is preliminary data.</text>
</comment>
<accession>A0ABN8FYF9</accession>
<keyword evidence="1" id="KW-0732">Signal</keyword>
<dbReference type="EMBL" id="CAKMMF010000002">
    <property type="protein sequence ID" value="CAH1193109.1"/>
    <property type="molecule type" value="Genomic_DNA"/>
</dbReference>
<gene>
    <name evidence="3" type="ORF">PAECIP111893_00386</name>
</gene>
<evidence type="ECO:0000313" key="4">
    <source>
        <dbReference type="Proteomes" id="UP000838686"/>
    </source>
</evidence>
<feature type="domain" description="SLH" evidence="2">
    <location>
        <begin position="1173"/>
        <end position="1236"/>
    </location>
</feature>
<feature type="signal peptide" evidence="1">
    <location>
        <begin position="1"/>
        <end position="29"/>
    </location>
</feature>
<dbReference type="PROSITE" id="PS51272">
    <property type="entry name" value="SLH"/>
    <property type="match status" value="3"/>
</dbReference>
<keyword evidence="4" id="KW-1185">Reference proteome</keyword>
<dbReference type="Pfam" id="PF00395">
    <property type="entry name" value="SLH"/>
    <property type="match status" value="2"/>
</dbReference>
<reference evidence="3" key="1">
    <citation type="submission" date="2022-01" db="EMBL/GenBank/DDBJ databases">
        <authorList>
            <person name="Criscuolo A."/>
        </authorList>
    </citation>
    <scope>NUCLEOTIDE SEQUENCE</scope>
    <source>
        <strain evidence="3">CIP111893</strain>
    </source>
</reference>
<evidence type="ECO:0000313" key="3">
    <source>
        <dbReference type="EMBL" id="CAH1193109.1"/>
    </source>
</evidence>
<name>A0ABN8FYF9_9BACL</name>
<evidence type="ECO:0000256" key="1">
    <source>
        <dbReference type="SAM" id="SignalP"/>
    </source>
</evidence>